<organism evidence="2 3">
    <name type="scientific">Pleurodeles waltl</name>
    <name type="common">Iberian ribbed newt</name>
    <dbReference type="NCBI Taxonomy" id="8319"/>
    <lineage>
        <taxon>Eukaryota</taxon>
        <taxon>Metazoa</taxon>
        <taxon>Chordata</taxon>
        <taxon>Craniata</taxon>
        <taxon>Vertebrata</taxon>
        <taxon>Euteleostomi</taxon>
        <taxon>Amphibia</taxon>
        <taxon>Batrachia</taxon>
        <taxon>Caudata</taxon>
        <taxon>Salamandroidea</taxon>
        <taxon>Salamandridae</taxon>
        <taxon>Pleurodelinae</taxon>
        <taxon>Pleurodeles</taxon>
    </lineage>
</organism>
<accession>A0AAV7VAX8</accession>
<feature type="region of interest" description="Disordered" evidence="1">
    <location>
        <begin position="1"/>
        <end position="49"/>
    </location>
</feature>
<feature type="region of interest" description="Disordered" evidence="1">
    <location>
        <begin position="123"/>
        <end position="146"/>
    </location>
</feature>
<proteinExistence type="predicted"/>
<sequence>MRVSTAGTAAQGTGWRPLPPRAADAGAPEETGGMIDSHSRTLAGPSHEERLRPCIFTTVFRERRGTRGGVFKPTTRNNRYESSYRRGARAGKLLLHGLLHRASEDHREVQPLRNLPLQGGSCREAVTERAAPPRASGDKRRRMTLL</sequence>
<dbReference type="AlphaFoldDB" id="A0AAV7VAX8"/>
<name>A0AAV7VAX8_PLEWA</name>
<dbReference type="Proteomes" id="UP001066276">
    <property type="component" value="Chromosome 2_1"/>
</dbReference>
<gene>
    <name evidence="2" type="ORF">NDU88_001275</name>
</gene>
<reference evidence="2" key="1">
    <citation type="journal article" date="2022" name="bioRxiv">
        <title>Sequencing and chromosome-scale assembly of the giantPleurodeles waltlgenome.</title>
        <authorList>
            <person name="Brown T."/>
            <person name="Elewa A."/>
            <person name="Iarovenko S."/>
            <person name="Subramanian E."/>
            <person name="Araus A.J."/>
            <person name="Petzold A."/>
            <person name="Susuki M."/>
            <person name="Suzuki K.-i.T."/>
            <person name="Hayashi T."/>
            <person name="Toyoda A."/>
            <person name="Oliveira C."/>
            <person name="Osipova E."/>
            <person name="Leigh N.D."/>
            <person name="Simon A."/>
            <person name="Yun M.H."/>
        </authorList>
    </citation>
    <scope>NUCLEOTIDE SEQUENCE</scope>
    <source>
        <strain evidence="2">20211129_DDA</strain>
        <tissue evidence="2">Liver</tissue>
    </source>
</reference>
<feature type="compositionally biased region" description="Polar residues" evidence="1">
    <location>
        <begin position="1"/>
        <end position="11"/>
    </location>
</feature>
<protein>
    <submittedName>
        <fullName evidence="2">Uncharacterized protein</fullName>
    </submittedName>
</protein>
<evidence type="ECO:0000313" key="2">
    <source>
        <dbReference type="EMBL" id="KAJ1197415.1"/>
    </source>
</evidence>
<evidence type="ECO:0000256" key="1">
    <source>
        <dbReference type="SAM" id="MobiDB-lite"/>
    </source>
</evidence>
<comment type="caution">
    <text evidence="2">The sequence shown here is derived from an EMBL/GenBank/DDBJ whole genome shotgun (WGS) entry which is preliminary data.</text>
</comment>
<keyword evidence="3" id="KW-1185">Reference proteome</keyword>
<evidence type="ECO:0000313" key="3">
    <source>
        <dbReference type="Proteomes" id="UP001066276"/>
    </source>
</evidence>
<dbReference type="EMBL" id="JANPWB010000003">
    <property type="protein sequence ID" value="KAJ1197415.1"/>
    <property type="molecule type" value="Genomic_DNA"/>
</dbReference>